<dbReference type="RefSeq" id="WP_090185272.1">
    <property type="nucleotide sequence ID" value="NZ_FOTF01000002.1"/>
</dbReference>
<protein>
    <submittedName>
        <fullName evidence="2">Uncharacterized protein</fullName>
    </submittedName>
</protein>
<reference evidence="2 3" key="1">
    <citation type="submission" date="2016-10" db="EMBL/GenBank/DDBJ databases">
        <authorList>
            <person name="de Groot N.N."/>
        </authorList>
    </citation>
    <scope>NUCLEOTIDE SEQUENCE [LARGE SCALE GENOMIC DNA]</scope>
    <source>
        <strain evidence="2 3">DSM 16199</strain>
    </source>
</reference>
<sequence>MKPELNHGKVIDFVEARNLTQLSRRRLEIDLERYQTYIDDNELSEEEKADFVNALWTVIVAFVDLGYGVHPVQSECAQLIRLPSAQPRQGSRKTKMGGSTDV</sequence>
<evidence type="ECO:0000313" key="3">
    <source>
        <dbReference type="Proteomes" id="UP000199550"/>
    </source>
</evidence>
<feature type="region of interest" description="Disordered" evidence="1">
    <location>
        <begin position="83"/>
        <end position="102"/>
    </location>
</feature>
<keyword evidence="3" id="KW-1185">Reference proteome</keyword>
<dbReference type="EMBL" id="FOTF01000002">
    <property type="protein sequence ID" value="SFK82374.1"/>
    <property type="molecule type" value="Genomic_DNA"/>
</dbReference>
<dbReference type="Proteomes" id="UP000199550">
    <property type="component" value="Unassembled WGS sequence"/>
</dbReference>
<name>A0A1I4CM74_9RHOB</name>
<proteinExistence type="predicted"/>
<gene>
    <name evidence="2" type="ORF">SAMN04488004_102258</name>
</gene>
<evidence type="ECO:0000256" key="1">
    <source>
        <dbReference type="SAM" id="MobiDB-lite"/>
    </source>
</evidence>
<evidence type="ECO:0000313" key="2">
    <source>
        <dbReference type="EMBL" id="SFK82374.1"/>
    </source>
</evidence>
<organism evidence="2 3">
    <name type="scientific">Loktanella salsilacus</name>
    <dbReference type="NCBI Taxonomy" id="195913"/>
    <lineage>
        <taxon>Bacteria</taxon>
        <taxon>Pseudomonadati</taxon>
        <taxon>Pseudomonadota</taxon>
        <taxon>Alphaproteobacteria</taxon>
        <taxon>Rhodobacterales</taxon>
        <taxon>Roseobacteraceae</taxon>
        <taxon>Loktanella</taxon>
    </lineage>
</organism>
<dbReference type="OrthoDB" id="7876422at2"/>
<dbReference type="AlphaFoldDB" id="A0A1I4CM74"/>
<accession>A0A1I4CM74</accession>